<dbReference type="PROSITE" id="PS50893">
    <property type="entry name" value="ABC_TRANSPORTER_2"/>
    <property type="match status" value="1"/>
</dbReference>
<dbReference type="NCBIfam" id="TIGR02868">
    <property type="entry name" value="CydC"/>
    <property type="match status" value="1"/>
</dbReference>
<evidence type="ECO:0000256" key="5">
    <source>
        <dbReference type="ARBA" id="ARBA00022989"/>
    </source>
</evidence>
<dbReference type="InterPro" id="IPR011527">
    <property type="entry name" value="ABC1_TM_dom"/>
</dbReference>
<dbReference type="Gene3D" id="1.20.1560.10">
    <property type="entry name" value="ABC transporter type 1, transmembrane domain"/>
    <property type="match status" value="1"/>
</dbReference>
<dbReference type="OrthoDB" id="5288404at2"/>
<evidence type="ECO:0000259" key="9">
    <source>
        <dbReference type="PROSITE" id="PS50929"/>
    </source>
</evidence>
<keyword evidence="2 7" id="KW-0812">Transmembrane</keyword>
<accession>A0A1N7LAL1</accession>
<evidence type="ECO:0000256" key="1">
    <source>
        <dbReference type="ARBA" id="ARBA00004651"/>
    </source>
</evidence>
<feature type="transmembrane region" description="Helical" evidence="7">
    <location>
        <begin position="15"/>
        <end position="35"/>
    </location>
</feature>
<protein>
    <submittedName>
        <fullName evidence="10">ATP-binding cassette, subfamily C, CydC</fullName>
    </submittedName>
</protein>
<evidence type="ECO:0000259" key="8">
    <source>
        <dbReference type="PROSITE" id="PS50893"/>
    </source>
</evidence>
<dbReference type="InterPro" id="IPR003439">
    <property type="entry name" value="ABC_transporter-like_ATP-bd"/>
</dbReference>
<dbReference type="PANTHER" id="PTHR43394">
    <property type="entry name" value="ATP-DEPENDENT PERMEASE MDL1, MITOCHONDRIAL"/>
    <property type="match status" value="1"/>
</dbReference>
<dbReference type="PANTHER" id="PTHR43394:SF1">
    <property type="entry name" value="ATP-BINDING CASSETTE SUB-FAMILY B MEMBER 10, MITOCHONDRIAL"/>
    <property type="match status" value="1"/>
</dbReference>
<dbReference type="PROSITE" id="PS50929">
    <property type="entry name" value="ABC_TM1F"/>
    <property type="match status" value="1"/>
</dbReference>
<dbReference type="SMART" id="SM00382">
    <property type="entry name" value="AAA"/>
    <property type="match status" value="1"/>
</dbReference>
<dbReference type="GO" id="GO:0005886">
    <property type="term" value="C:plasma membrane"/>
    <property type="evidence" value="ECO:0007669"/>
    <property type="project" value="UniProtKB-SubCell"/>
</dbReference>
<evidence type="ECO:0000256" key="6">
    <source>
        <dbReference type="ARBA" id="ARBA00023136"/>
    </source>
</evidence>
<dbReference type="GO" id="GO:0034775">
    <property type="term" value="P:glutathione transmembrane transport"/>
    <property type="evidence" value="ECO:0007669"/>
    <property type="project" value="InterPro"/>
</dbReference>
<dbReference type="EMBL" id="FTOA01000003">
    <property type="protein sequence ID" value="SIS70843.1"/>
    <property type="molecule type" value="Genomic_DNA"/>
</dbReference>
<dbReference type="Pfam" id="PF00005">
    <property type="entry name" value="ABC_tran"/>
    <property type="match status" value="1"/>
</dbReference>
<dbReference type="STRING" id="80876.SAMN05421779_103207"/>
<keyword evidence="11" id="KW-1185">Reference proteome</keyword>
<organism evidence="10 11">
    <name type="scientific">Insolitispirillum peregrinum</name>
    <dbReference type="NCBI Taxonomy" id="80876"/>
    <lineage>
        <taxon>Bacteria</taxon>
        <taxon>Pseudomonadati</taxon>
        <taxon>Pseudomonadota</taxon>
        <taxon>Alphaproteobacteria</taxon>
        <taxon>Rhodospirillales</taxon>
        <taxon>Novispirillaceae</taxon>
        <taxon>Insolitispirillum</taxon>
    </lineage>
</organism>
<feature type="transmembrane region" description="Helical" evidence="7">
    <location>
        <begin position="41"/>
        <end position="60"/>
    </location>
</feature>
<keyword evidence="6 7" id="KW-0472">Membrane</keyword>
<dbReference type="InterPro" id="IPR014223">
    <property type="entry name" value="ABC_CydC/D"/>
</dbReference>
<dbReference type="GO" id="GO:0005524">
    <property type="term" value="F:ATP binding"/>
    <property type="evidence" value="ECO:0007669"/>
    <property type="project" value="UniProtKB-KW"/>
</dbReference>
<feature type="transmembrane region" description="Helical" evidence="7">
    <location>
        <begin position="131"/>
        <end position="154"/>
    </location>
</feature>
<comment type="subcellular location">
    <subcellularLocation>
        <location evidence="1">Cell membrane</location>
        <topology evidence="1">Multi-pass membrane protein</topology>
    </subcellularLocation>
</comment>
<dbReference type="InterPro" id="IPR027417">
    <property type="entry name" value="P-loop_NTPase"/>
</dbReference>
<gene>
    <name evidence="10" type="ORF">SAMN05421779_103207</name>
</gene>
<dbReference type="SUPFAM" id="SSF52540">
    <property type="entry name" value="P-loop containing nucleoside triphosphate hydrolases"/>
    <property type="match status" value="1"/>
</dbReference>
<dbReference type="Proteomes" id="UP000185678">
    <property type="component" value="Unassembled WGS sequence"/>
</dbReference>
<feature type="domain" description="ABC transmembrane type-1" evidence="9">
    <location>
        <begin position="19"/>
        <end position="305"/>
    </location>
</feature>
<feature type="transmembrane region" description="Helical" evidence="7">
    <location>
        <begin position="160"/>
        <end position="180"/>
    </location>
</feature>
<evidence type="ECO:0000256" key="7">
    <source>
        <dbReference type="SAM" id="Phobius"/>
    </source>
</evidence>
<evidence type="ECO:0000313" key="11">
    <source>
        <dbReference type="Proteomes" id="UP000185678"/>
    </source>
</evidence>
<evidence type="ECO:0000256" key="3">
    <source>
        <dbReference type="ARBA" id="ARBA00022741"/>
    </source>
</evidence>
<reference evidence="10 11" key="1">
    <citation type="submission" date="2017-01" db="EMBL/GenBank/DDBJ databases">
        <authorList>
            <person name="Mah S.A."/>
            <person name="Swanson W.J."/>
            <person name="Moy G.W."/>
            <person name="Vacquier V.D."/>
        </authorList>
    </citation>
    <scope>NUCLEOTIDE SEQUENCE [LARGE SCALE GENOMIC DNA]</scope>
    <source>
        <strain evidence="10 11">DSM 11589</strain>
    </source>
</reference>
<dbReference type="AlphaFoldDB" id="A0A1N7LAL1"/>
<dbReference type="RefSeq" id="WP_076399839.1">
    <property type="nucleotide sequence ID" value="NZ_FTOA01000003.1"/>
</dbReference>
<dbReference type="SUPFAM" id="SSF90123">
    <property type="entry name" value="ABC transporter transmembrane region"/>
    <property type="match status" value="1"/>
</dbReference>
<proteinExistence type="predicted"/>
<feature type="transmembrane region" description="Helical" evidence="7">
    <location>
        <begin position="250"/>
        <end position="270"/>
    </location>
</feature>
<dbReference type="GO" id="GO:0045454">
    <property type="term" value="P:cell redox homeostasis"/>
    <property type="evidence" value="ECO:0007669"/>
    <property type="project" value="InterPro"/>
</dbReference>
<dbReference type="Pfam" id="PF00664">
    <property type="entry name" value="ABC_membrane"/>
    <property type="match status" value="1"/>
</dbReference>
<keyword evidence="4 10" id="KW-0067">ATP-binding</keyword>
<dbReference type="GO" id="GO:0015421">
    <property type="term" value="F:ABC-type oligopeptide transporter activity"/>
    <property type="evidence" value="ECO:0007669"/>
    <property type="project" value="TreeGrafter"/>
</dbReference>
<evidence type="ECO:0000256" key="4">
    <source>
        <dbReference type="ARBA" id="ARBA00022840"/>
    </source>
</evidence>
<evidence type="ECO:0000313" key="10">
    <source>
        <dbReference type="EMBL" id="SIS70843.1"/>
    </source>
</evidence>
<dbReference type="InterPro" id="IPR036640">
    <property type="entry name" value="ABC1_TM_sf"/>
</dbReference>
<keyword evidence="5 7" id="KW-1133">Transmembrane helix</keyword>
<dbReference type="InterPro" id="IPR003593">
    <property type="entry name" value="AAA+_ATPase"/>
</dbReference>
<dbReference type="Gene3D" id="3.40.50.300">
    <property type="entry name" value="P-loop containing nucleotide triphosphate hydrolases"/>
    <property type="match status" value="1"/>
</dbReference>
<evidence type="ECO:0000256" key="2">
    <source>
        <dbReference type="ARBA" id="ARBA00022692"/>
    </source>
</evidence>
<feature type="domain" description="ABC transporter" evidence="8">
    <location>
        <begin position="338"/>
        <end position="573"/>
    </location>
</feature>
<keyword evidence="3" id="KW-0547">Nucleotide-binding</keyword>
<sequence>MSTLWRLLSLGRPQAGWIALSIVISTAATLANIGLLATSGWFITAMGLAGVAGLTINYFTPAALIRMFAIIRTGGRYADRVISHEATLRLLTTIRSRLFAGLEPLVPADTGDLGTGDLVTRLTKDTDRLELVFLRLVSPLSVAVLTVAVIIAVLALLVPALALAVAVILIAGGFVLPAILGQLARPAGETITAQTAELRRELTETFDGLSPLLMTGAAAARTQRLQQQMDALLTAEQQVARLGLTGQAGVALSADLAVVAAMVLLIPLVATGALEGASLTMVVLGLLASAEALAAVPDALTGIPAALASARRIFAILDRTPSVCDPAQPLPLPASTDLRLSDVRVHYPDQGRASLDGLTLDIPAGSRVAIVGESGAGKSTLAALLLRLRDPDSGQVTLGGLDLRSLTQDDLHSRITMVRQSPYILSGPLADSLRLGAPDATTEQVQAAVKAAGFDRVLARLPDGEKTMVGTAGQTLSGGEVRRLAIARALLTGAPVLLLDEPGEGLDPLTEQAMIDAVLDEQRQRTVILLTHRPTGLEKMDRIIVLSAGRIVDSGPLPELLARNAYVQGLFETLP</sequence>
<dbReference type="InterPro" id="IPR039421">
    <property type="entry name" value="Type_1_exporter"/>
</dbReference>
<dbReference type="GO" id="GO:0016887">
    <property type="term" value="F:ATP hydrolysis activity"/>
    <property type="evidence" value="ECO:0007669"/>
    <property type="project" value="InterPro"/>
</dbReference>
<name>A0A1N7LAL1_9PROT</name>